<keyword evidence="7" id="KW-0472">Membrane</keyword>
<keyword evidence="5" id="KW-0448">Lipopolysaccharide biosynthesis</keyword>
<gene>
    <name evidence="9" type="ORF">FBZ92_14144</name>
</gene>
<dbReference type="EMBL" id="VITT01000041">
    <property type="protein sequence ID" value="TWB46929.1"/>
    <property type="molecule type" value="Genomic_DNA"/>
</dbReference>
<dbReference type="PANTHER" id="PTHR48090">
    <property type="entry name" value="UNDECAPRENYL-PHOSPHATE 4-DEOXY-4-FORMAMIDO-L-ARABINOSE TRANSFERASE-RELATED"/>
    <property type="match status" value="1"/>
</dbReference>
<organism evidence="9 10">
    <name type="scientific">Nitrospirillum amazonense</name>
    <dbReference type="NCBI Taxonomy" id="28077"/>
    <lineage>
        <taxon>Bacteria</taxon>
        <taxon>Pseudomonadati</taxon>
        <taxon>Pseudomonadota</taxon>
        <taxon>Alphaproteobacteria</taxon>
        <taxon>Rhodospirillales</taxon>
        <taxon>Azospirillaceae</taxon>
        <taxon>Nitrospirillum</taxon>
    </lineage>
</organism>
<evidence type="ECO:0000313" key="10">
    <source>
        <dbReference type="Proteomes" id="UP000318050"/>
    </source>
</evidence>
<evidence type="ECO:0000256" key="1">
    <source>
        <dbReference type="ARBA" id="ARBA00022475"/>
    </source>
</evidence>
<dbReference type="SUPFAM" id="SSF53448">
    <property type="entry name" value="Nucleotide-diphospho-sugar transferases"/>
    <property type="match status" value="1"/>
</dbReference>
<proteinExistence type="predicted"/>
<keyword evidence="1" id="KW-1003">Cell membrane</keyword>
<evidence type="ECO:0000256" key="5">
    <source>
        <dbReference type="ARBA" id="ARBA00022985"/>
    </source>
</evidence>
<dbReference type="Pfam" id="PF00535">
    <property type="entry name" value="Glycos_transf_2"/>
    <property type="match status" value="1"/>
</dbReference>
<evidence type="ECO:0000256" key="7">
    <source>
        <dbReference type="ARBA" id="ARBA00023136"/>
    </source>
</evidence>
<dbReference type="GO" id="GO:0099621">
    <property type="term" value="F:undecaprenyl-phosphate 4-deoxy-4-formamido-L-arabinose transferase activity"/>
    <property type="evidence" value="ECO:0007669"/>
    <property type="project" value="TreeGrafter"/>
</dbReference>
<dbReference type="InterPro" id="IPR050256">
    <property type="entry name" value="Glycosyltransferase_2"/>
</dbReference>
<dbReference type="Proteomes" id="UP000318050">
    <property type="component" value="Unassembled WGS sequence"/>
</dbReference>
<accession>A0A560HN34</accession>
<dbReference type="CDD" id="cd04179">
    <property type="entry name" value="DPM_DPG-synthase_like"/>
    <property type="match status" value="1"/>
</dbReference>
<dbReference type="PANTHER" id="PTHR48090:SF3">
    <property type="entry name" value="UNDECAPRENYL-PHOSPHATE 4-DEOXY-4-FORMAMIDO-L-ARABINOSE TRANSFERASE"/>
    <property type="match status" value="1"/>
</dbReference>
<evidence type="ECO:0000256" key="3">
    <source>
        <dbReference type="ARBA" id="ARBA00022679"/>
    </source>
</evidence>
<dbReference type="GO" id="GO:0005886">
    <property type="term" value="C:plasma membrane"/>
    <property type="evidence" value="ECO:0007669"/>
    <property type="project" value="TreeGrafter"/>
</dbReference>
<dbReference type="AlphaFoldDB" id="A0A560HN34"/>
<reference evidence="9 10" key="1">
    <citation type="submission" date="2019-06" db="EMBL/GenBank/DDBJ databases">
        <title>Genomic Encyclopedia of Type Strains, Phase IV (KMG-V): Genome sequencing to study the core and pangenomes of soil and plant-associated prokaryotes.</title>
        <authorList>
            <person name="Whitman W."/>
        </authorList>
    </citation>
    <scope>NUCLEOTIDE SEQUENCE [LARGE SCALE GENOMIC DNA]</scope>
    <source>
        <strain evidence="9 10">BR 11140</strain>
    </source>
</reference>
<keyword evidence="6" id="KW-1133">Transmembrane helix</keyword>
<evidence type="ECO:0000256" key="6">
    <source>
        <dbReference type="ARBA" id="ARBA00022989"/>
    </source>
</evidence>
<keyword evidence="4" id="KW-0812">Transmembrane</keyword>
<dbReference type="Gene3D" id="3.90.550.10">
    <property type="entry name" value="Spore Coat Polysaccharide Biosynthesis Protein SpsA, Chain A"/>
    <property type="match status" value="1"/>
</dbReference>
<dbReference type="InterPro" id="IPR029044">
    <property type="entry name" value="Nucleotide-diphossugar_trans"/>
</dbReference>
<comment type="caution">
    <text evidence="9">The sequence shown here is derived from an EMBL/GenBank/DDBJ whole genome shotgun (WGS) entry which is preliminary data.</text>
</comment>
<feature type="domain" description="Glycosyltransferase 2-like" evidence="8">
    <location>
        <begin position="77"/>
        <end position="237"/>
    </location>
</feature>
<evidence type="ECO:0000313" key="9">
    <source>
        <dbReference type="EMBL" id="TWB46929.1"/>
    </source>
</evidence>
<feature type="non-terminal residue" evidence="9">
    <location>
        <position position="1"/>
    </location>
</feature>
<name>A0A560HN34_9PROT</name>
<dbReference type="GO" id="GO:0009103">
    <property type="term" value="P:lipopolysaccharide biosynthetic process"/>
    <property type="evidence" value="ECO:0007669"/>
    <property type="project" value="UniProtKB-KW"/>
</dbReference>
<protein>
    <submittedName>
        <fullName evidence="9">Dolichol-phosphate mannosyltransferase</fullName>
    </submittedName>
</protein>
<evidence type="ECO:0000256" key="4">
    <source>
        <dbReference type="ARBA" id="ARBA00022692"/>
    </source>
</evidence>
<keyword evidence="2 9" id="KW-0328">Glycosyltransferase</keyword>
<keyword evidence="3" id="KW-0808">Transferase</keyword>
<dbReference type="InterPro" id="IPR001173">
    <property type="entry name" value="Glyco_trans_2-like"/>
</dbReference>
<evidence type="ECO:0000259" key="8">
    <source>
        <dbReference type="Pfam" id="PF00535"/>
    </source>
</evidence>
<evidence type="ECO:0000256" key="2">
    <source>
        <dbReference type="ARBA" id="ARBA00022676"/>
    </source>
</evidence>
<sequence length="310" mass="34259">ELQINGASYESQIATDPKAPSCQDPLQAIAVGTRPPLLTLAAICSFLAQMIRTAFAGRRSGLFLCPSCPEVMGLRYTILISVLNEQGNILPLLEELQAVAPYPGDYEVLFVDDGSTDGTPDELLQAKAKYPFVRVVRHGTRAGKSRAIRTGCHAAKTDWIMMVDGDMQNDPRDIAPMLAAVERDAEVKVVCGIRRRRDDTLAKKITSRLGNGIRRALLRDGCPDTGCGFKLVHRAAMLELPQFDAVHRFIPTVATYSGWKMANVPINDRKRHAGRSKYTNIGRAFVGFFDLLGMLWMLRRNTMPGTVREV</sequence>